<dbReference type="PANTHER" id="PTHR38790:SF4">
    <property type="entry name" value="2EXR DOMAIN-CONTAINING PROTEIN"/>
    <property type="match status" value="1"/>
</dbReference>
<proteinExistence type="predicted"/>
<reference evidence="2 3" key="1">
    <citation type="submission" date="2020-03" db="EMBL/GenBank/DDBJ databases">
        <title>Draft Genome Sequence of Cudoniella acicularis.</title>
        <authorList>
            <person name="Buettner E."/>
            <person name="Kellner H."/>
        </authorList>
    </citation>
    <scope>NUCLEOTIDE SEQUENCE [LARGE SCALE GENOMIC DNA]</scope>
    <source>
        <strain evidence="2 3">DSM 108380</strain>
    </source>
</reference>
<keyword evidence="3" id="KW-1185">Reference proteome</keyword>
<comment type="caution">
    <text evidence="2">The sequence shown here is derived from an EMBL/GenBank/DDBJ whole genome shotgun (WGS) entry which is preliminary data.</text>
</comment>
<dbReference type="Proteomes" id="UP000566819">
    <property type="component" value="Unassembled WGS sequence"/>
</dbReference>
<name>A0A8H4VZ41_9HELO</name>
<protein>
    <submittedName>
        <fullName evidence="2">Uncharacterized protein</fullName>
    </submittedName>
</protein>
<organism evidence="2 3">
    <name type="scientific">Cudoniella acicularis</name>
    <dbReference type="NCBI Taxonomy" id="354080"/>
    <lineage>
        <taxon>Eukaryota</taxon>
        <taxon>Fungi</taxon>
        <taxon>Dikarya</taxon>
        <taxon>Ascomycota</taxon>
        <taxon>Pezizomycotina</taxon>
        <taxon>Leotiomycetes</taxon>
        <taxon>Helotiales</taxon>
        <taxon>Tricladiaceae</taxon>
        <taxon>Cudoniella</taxon>
    </lineage>
</organism>
<gene>
    <name evidence="2" type="ORF">G7Y89_g10044</name>
</gene>
<dbReference type="AlphaFoldDB" id="A0A8H4VZ41"/>
<dbReference type="OrthoDB" id="5413827at2759"/>
<evidence type="ECO:0000313" key="3">
    <source>
        <dbReference type="Proteomes" id="UP000566819"/>
    </source>
</evidence>
<evidence type="ECO:0000313" key="2">
    <source>
        <dbReference type="EMBL" id="KAF4628108.1"/>
    </source>
</evidence>
<feature type="region of interest" description="Disordered" evidence="1">
    <location>
        <begin position="53"/>
        <end position="77"/>
    </location>
</feature>
<sequence length="460" mass="52026">MQLSYFRLRAKADNIIQKGDFIFVNGNIYYVAALQEVDSVTVPVAVQVPVTVAPHDPQPNHPDATKEQQGATEAHQEATGVNLHINSPPQHGNIKIVLDSDNNLKATIDNNHAFFANFGVQGLPVDHNLSRLTGINLIDELLARTSPDKVLIPNIDLKDDLQAAGRAAAFMVNSQSPLLSLPNELKDRILNQAVIVDGDLTPRQIKTRSNKFFWNDSQKPGPGNRRVPPLAAVALSRTCKQLYNEVAGTDLLYKHNKFNVNDREFSYFGSLDPLNYFFAITEKRLSSIRTLSILWSKKWSVKEWKTEFFTVLRSMGHLENLEIRMQADLSRWNINKYNYKRAYGFKDMCLAVKGLKSLTFLLLPVTELFRDETRHWMDDAAVQKMADDTAEVAVLLQEALEQHIGSHERKVSLSVRSKFLELMSYADLDVLGEGRLGEDRKPGVVASRTRAQRRKYNEEV</sequence>
<accession>A0A8H4VZ41</accession>
<dbReference type="EMBL" id="JAAMPI010000859">
    <property type="protein sequence ID" value="KAF4628108.1"/>
    <property type="molecule type" value="Genomic_DNA"/>
</dbReference>
<dbReference type="PANTHER" id="PTHR38790">
    <property type="entry name" value="2EXR DOMAIN-CONTAINING PROTEIN-RELATED"/>
    <property type="match status" value="1"/>
</dbReference>
<evidence type="ECO:0000256" key="1">
    <source>
        <dbReference type="SAM" id="MobiDB-lite"/>
    </source>
</evidence>